<organism evidence="6">
    <name type="scientific">Pseudomonas marincola</name>
    <dbReference type="NCBI Taxonomy" id="437900"/>
    <lineage>
        <taxon>Bacteria</taxon>
        <taxon>Pseudomonadati</taxon>
        <taxon>Pseudomonadota</taxon>
        <taxon>Gammaproteobacteria</taxon>
        <taxon>Pseudomonadales</taxon>
        <taxon>Pseudomonadaceae</taxon>
        <taxon>Pseudomonas</taxon>
    </lineage>
</organism>
<keyword evidence="2" id="KW-0813">Transport</keyword>
<keyword evidence="4" id="KW-0653">Protein transport</keyword>
<sequence>MKHPLRTGICLFLALPAFVSLVHAAEDADAEGPAVTPEAKAVYDRMSATLKGLKQYSVTVQSSQDEVLNYGYKLQHNANSRLDVEPPNHLFAEVGGSVPKRYVYDGKTLTLMNVAQDYYAQTQAPDSLGGLVDALINHDVEVPLMDFLSQSLQDSLLDGVKRGRLIGTSQLDGKTCDHLAFREPDVDWQLWVSQGKEALPCKIVITTRYTLGDPQYQAVLKWNTSPGFKADHFKFVPGKDATRIPFTANNLPASQEEQP</sequence>
<proteinExistence type="predicted"/>
<feature type="signal peptide" evidence="5">
    <location>
        <begin position="1"/>
        <end position="24"/>
    </location>
</feature>
<dbReference type="GO" id="GO:0015031">
    <property type="term" value="P:protein transport"/>
    <property type="evidence" value="ECO:0007669"/>
    <property type="project" value="UniProtKB-KW"/>
</dbReference>
<dbReference type="AlphaFoldDB" id="A0A653E0T3"/>
<evidence type="ECO:0000256" key="3">
    <source>
        <dbReference type="ARBA" id="ARBA00022729"/>
    </source>
</evidence>
<dbReference type="RefSeq" id="WP_069898234.1">
    <property type="nucleotide sequence ID" value="NZ_LR215729.2"/>
</dbReference>
<gene>
    <name evidence="6" type="ORF">PMYSY11_1054</name>
</gene>
<evidence type="ECO:0000256" key="2">
    <source>
        <dbReference type="ARBA" id="ARBA00022448"/>
    </source>
</evidence>
<comment type="subunit">
    <text evidence="1">Monomer.</text>
</comment>
<dbReference type="InterPro" id="IPR019207">
    <property type="entry name" value="DUF2092"/>
</dbReference>
<protein>
    <recommendedName>
        <fullName evidence="7">DUF2092 domain-containing protein</fullName>
    </recommendedName>
</protein>
<dbReference type="SUPFAM" id="SSF89392">
    <property type="entry name" value="Prokaryotic lipoproteins and lipoprotein localization factors"/>
    <property type="match status" value="1"/>
</dbReference>
<accession>A0A653E0T3</accession>
<dbReference type="Pfam" id="PF09865">
    <property type="entry name" value="DUF2092"/>
    <property type="match status" value="1"/>
</dbReference>
<reference evidence="6" key="1">
    <citation type="submission" date="2019-02" db="EMBL/GenBank/DDBJ databases">
        <authorList>
            <consortium name="Genoscope - CEA"/>
            <person name="William W."/>
        </authorList>
    </citation>
    <scope>NUCLEOTIDE SEQUENCE [LARGE SCALE GENOMIC DNA]</scope>
    <source>
        <strain evidence="6">YSy11</strain>
    </source>
</reference>
<evidence type="ECO:0000313" key="6">
    <source>
        <dbReference type="EMBL" id="VEV96101.1"/>
    </source>
</evidence>
<evidence type="ECO:0008006" key="7">
    <source>
        <dbReference type="Google" id="ProtNLM"/>
    </source>
</evidence>
<evidence type="ECO:0000256" key="1">
    <source>
        <dbReference type="ARBA" id="ARBA00011245"/>
    </source>
</evidence>
<dbReference type="EMBL" id="LR215729">
    <property type="protein sequence ID" value="VEV96101.1"/>
    <property type="molecule type" value="Genomic_DNA"/>
</dbReference>
<dbReference type="InterPro" id="IPR029046">
    <property type="entry name" value="LolA/LolB/LppX"/>
</dbReference>
<keyword evidence="3 5" id="KW-0732">Signal</keyword>
<evidence type="ECO:0000256" key="4">
    <source>
        <dbReference type="ARBA" id="ARBA00022927"/>
    </source>
</evidence>
<name>A0A653E0T3_9PSED</name>
<evidence type="ECO:0000256" key="5">
    <source>
        <dbReference type="SAM" id="SignalP"/>
    </source>
</evidence>
<feature type="chain" id="PRO_5024821558" description="DUF2092 domain-containing protein" evidence="5">
    <location>
        <begin position="25"/>
        <end position="259"/>
    </location>
</feature>